<evidence type="ECO:0000256" key="1">
    <source>
        <dbReference type="SAM" id="MobiDB-lite"/>
    </source>
</evidence>
<dbReference type="AlphaFoldDB" id="A0AAW2HTG3"/>
<name>A0AAW2HTG3_9NEOP</name>
<gene>
    <name evidence="2" type="ORF">PYX00_005924</name>
</gene>
<organism evidence="2">
    <name type="scientific">Menopon gallinae</name>
    <name type="common">poultry shaft louse</name>
    <dbReference type="NCBI Taxonomy" id="328185"/>
    <lineage>
        <taxon>Eukaryota</taxon>
        <taxon>Metazoa</taxon>
        <taxon>Ecdysozoa</taxon>
        <taxon>Arthropoda</taxon>
        <taxon>Hexapoda</taxon>
        <taxon>Insecta</taxon>
        <taxon>Pterygota</taxon>
        <taxon>Neoptera</taxon>
        <taxon>Paraneoptera</taxon>
        <taxon>Psocodea</taxon>
        <taxon>Troctomorpha</taxon>
        <taxon>Phthiraptera</taxon>
        <taxon>Amblycera</taxon>
        <taxon>Menoponidae</taxon>
        <taxon>Menopon</taxon>
    </lineage>
</organism>
<feature type="compositionally biased region" description="Polar residues" evidence="1">
    <location>
        <begin position="102"/>
        <end position="111"/>
    </location>
</feature>
<sequence length="111" mass="12261">MAFNEFLTPSESGKHHKKDHKGAATDGDFHYSNYEADGDGDSEHFEEGEHYDDDGGHYSEGYTDDESSEGYHSSEDDSEGYYDGEGETKQKSVIHHGGPTGGATSYSVRHY</sequence>
<evidence type="ECO:0000313" key="2">
    <source>
        <dbReference type="EMBL" id="KAL0273188.1"/>
    </source>
</evidence>
<feature type="compositionally biased region" description="Acidic residues" evidence="1">
    <location>
        <begin position="76"/>
        <end position="85"/>
    </location>
</feature>
<dbReference type="EMBL" id="JARGDH010000003">
    <property type="protein sequence ID" value="KAL0273188.1"/>
    <property type="molecule type" value="Genomic_DNA"/>
</dbReference>
<feature type="region of interest" description="Disordered" evidence="1">
    <location>
        <begin position="1"/>
        <end position="111"/>
    </location>
</feature>
<protein>
    <submittedName>
        <fullName evidence="2">Uncharacterized protein</fullName>
    </submittedName>
</protein>
<proteinExistence type="predicted"/>
<feature type="compositionally biased region" description="Basic and acidic residues" evidence="1">
    <location>
        <begin position="41"/>
        <end position="57"/>
    </location>
</feature>
<accession>A0AAW2HTG3</accession>
<reference evidence="2" key="1">
    <citation type="journal article" date="2024" name="Gigascience">
        <title>Chromosome-level genome of the poultry shaft louse Menopon gallinae provides insight into the host-switching and adaptive evolution of parasitic lice.</title>
        <authorList>
            <person name="Xu Y."/>
            <person name="Ma L."/>
            <person name="Liu S."/>
            <person name="Liang Y."/>
            <person name="Liu Q."/>
            <person name="He Z."/>
            <person name="Tian L."/>
            <person name="Duan Y."/>
            <person name="Cai W."/>
            <person name="Li H."/>
            <person name="Song F."/>
        </authorList>
    </citation>
    <scope>NUCLEOTIDE SEQUENCE</scope>
    <source>
        <strain evidence="2">Cailab_2023a</strain>
    </source>
</reference>
<comment type="caution">
    <text evidence="2">The sequence shown here is derived from an EMBL/GenBank/DDBJ whole genome shotgun (WGS) entry which is preliminary data.</text>
</comment>